<comment type="caution">
    <text evidence="2">The sequence shown here is derived from an EMBL/GenBank/DDBJ whole genome shotgun (WGS) entry which is preliminary data.</text>
</comment>
<keyword evidence="3" id="KW-1185">Reference proteome</keyword>
<dbReference type="EMBL" id="JASCZI010211481">
    <property type="protein sequence ID" value="MED6192745.1"/>
    <property type="molecule type" value="Genomic_DNA"/>
</dbReference>
<gene>
    <name evidence="2" type="ORF">PIB30_012915</name>
</gene>
<accession>A0ABU6X6C4</accession>
<evidence type="ECO:0000313" key="2">
    <source>
        <dbReference type="EMBL" id="MED6192745.1"/>
    </source>
</evidence>
<proteinExistence type="predicted"/>
<reference evidence="2 3" key="1">
    <citation type="journal article" date="2023" name="Plants (Basel)">
        <title>Bridging the Gap: Combining Genomics and Transcriptomics Approaches to Understand Stylosanthes scabra, an Orphan Legume from the Brazilian Caatinga.</title>
        <authorList>
            <person name="Ferreira-Neto J.R.C."/>
            <person name="da Silva M.D."/>
            <person name="Binneck E."/>
            <person name="de Melo N.F."/>
            <person name="da Silva R.H."/>
            <person name="de Melo A.L.T.M."/>
            <person name="Pandolfi V."/>
            <person name="Bustamante F.O."/>
            <person name="Brasileiro-Vidal A.C."/>
            <person name="Benko-Iseppon A.M."/>
        </authorList>
    </citation>
    <scope>NUCLEOTIDE SEQUENCE [LARGE SCALE GENOMIC DNA]</scope>
    <source>
        <tissue evidence="2">Leaves</tissue>
    </source>
</reference>
<evidence type="ECO:0000256" key="1">
    <source>
        <dbReference type="SAM" id="MobiDB-lite"/>
    </source>
</evidence>
<organism evidence="2 3">
    <name type="scientific">Stylosanthes scabra</name>
    <dbReference type="NCBI Taxonomy" id="79078"/>
    <lineage>
        <taxon>Eukaryota</taxon>
        <taxon>Viridiplantae</taxon>
        <taxon>Streptophyta</taxon>
        <taxon>Embryophyta</taxon>
        <taxon>Tracheophyta</taxon>
        <taxon>Spermatophyta</taxon>
        <taxon>Magnoliopsida</taxon>
        <taxon>eudicotyledons</taxon>
        <taxon>Gunneridae</taxon>
        <taxon>Pentapetalae</taxon>
        <taxon>rosids</taxon>
        <taxon>fabids</taxon>
        <taxon>Fabales</taxon>
        <taxon>Fabaceae</taxon>
        <taxon>Papilionoideae</taxon>
        <taxon>50 kb inversion clade</taxon>
        <taxon>dalbergioids sensu lato</taxon>
        <taxon>Dalbergieae</taxon>
        <taxon>Pterocarpus clade</taxon>
        <taxon>Stylosanthes</taxon>
    </lineage>
</organism>
<sequence length="58" mass="6469">MTTETSTRQKHGRPVGPVVLMKLVSTAEFGAEVAGESERNERITTKPRRSLLDQMCTH</sequence>
<dbReference type="Proteomes" id="UP001341840">
    <property type="component" value="Unassembled WGS sequence"/>
</dbReference>
<name>A0ABU6X6C4_9FABA</name>
<evidence type="ECO:0000313" key="3">
    <source>
        <dbReference type="Proteomes" id="UP001341840"/>
    </source>
</evidence>
<protein>
    <submittedName>
        <fullName evidence="2">Uncharacterized protein</fullName>
    </submittedName>
</protein>
<feature type="region of interest" description="Disordered" evidence="1">
    <location>
        <begin position="35"/>
        <end position="58"/>
    </location>
</feature>